<dbReference type="AlphaFoldDB" id="A0A6A1UQ97"/>
<sequence>MYMWDEMAEMSLEHLKSDDFVYVLSRLGSFTKLQEDGKLRAYYKIRSAFRMFNLVFRGDWCLVPVEELNYVSKCSQGPTSQGESYNSGGGTIAPFVGR</sequence>
<evidence type="ECO:0000313" key="2">
    <source>
        <dbReference type="Proteomes" id="UP000516437"/>
    </source>
</evidence>
<gene>
    <name evidence="1" type="ORF">CJ030_MR8G005360</name>
</gene>
<accession>A0A6A1UQ97</accession>
<name>A0A6A1UQ97_9ROSI</name>
<evidence type="ECO:0000313" key="1">
    <source>
        <dbReference type="EMBL" id="KAB1201978.1"/>
    </source>
</evidence>
<dbReference type="Proteomes" id="UP000516437">
    <property type="component" value="Chromosome 8"/>
</dbReference>
<dbReference type="OrthoDB" id="1078367at2759"/>
<protein>
    <submittedName>
        <fullName evidence="1">Uncharacterized protein</fullName>
    </submittedName>
</protein>
<comment type="caution">
    <text evidence="1">The sequence shown here is derived from an EMBL/GenBank/DDBJ whole genome shotgun (WGS) entry which is preliminary data.</text>
</comment>
<organism evidence="1 2">
    <name type="scientific">Morella rubra</name>
    <name type="common">Chinese bayberry</name>
    <dbReference type="NCBI Taxonomy" id="262757"/>
    <lineage>
        <taxon>Eukaryota</taxon>
        <taxon>Viridiplantae</taxon>
        <taxon>Streptophyta</taxon>
        <taxon>Embryophyta</taxon>
        <taxon>Tracheophyta</taxon>
        <taxon>Spermatophyta</taxon>
        <taxon>Magnoliopsida</taxon>
        <taxon>eudicotyledons</taxon>
        <taxon>Gunneridae</taxon>
        <taxon>Pentapetalae</taxon>
        <taxon>rosids</taxon>
        <taxon>fabids</taxon>
        <taxon>Fagales</taxon>
        <taxon>Myricaceae</taxon>
        <taxon>Morella</taxon>
    </lineage>
</organism>
<dbReference type="EMBL" id="RXIC02000026">
    <property type="protein sequence ID" value="KAB1201978.1"/>
    <property type="molecule type" value="Genomic_DNA"/>
</dbReference>
<keyword evidence="2" id="KW-1185">Reference proteome</keyword>
<proteinExistence type="predicted"/>
<reference evidence="1 2" key="1">
    <citation type="journal article" date="2019" name="Plant Biotechnol. J.">
        <title>The red bayberry genome and genetic basis of sex determination.</title>
        <authorList>
            <person name="Jia H.M."/>
            <person name="Jia H.J."/>
            <person name="Cai Q.L."/>
            <person name="Wang Y."/>
            <person name="Zhao H.B."/>
            <person name="Yang W.F."/>
            <person name="Wang G.Y."/>
            <person name="Li Y.H."/>
            <person name="Zhan D.L."/>
            <person name="Shen Y.T."/>
            <person name="Niu Q.F."/>
            <person name="Chang L."/>
            <person name="Qiu J."/>
            <person name="Zhao L."/>
            <person name="Xie H.B."/>
            <person name="Fu W.Y."/>
            <person name="Jin J."/>
            <person name="Li X.W."/>
            <person name="Jiao Y."/>
            <person name="Zhou C.C."/>
            <person name="Tu T."/>
            <person name="Chai C.Y."/>
            <person name="Gao J.L."/>
            <person name="Fan L.J."/>
            <person name="van de Weg E."/>
            <person name="Wang J.Y."/>
            <person name="Gao Z.S."/>
        </authorList>
    </citation>
    <scope>NUCLEOTIDE SEQUENCE [LARGE SCALE GENOMIC DNA]</scope>
    <source>
        <tissue evidence="1">Leaves</tissue>
    </source>
</reference>